<evidence type="ECO:0000256" key="4">
    <source>
        <dbReference type="ARBA" id="ARBA00022927"/>
    </source>
</evidence>
<reference evidence="14" key="1">
    <citation type="submission" date="2025-08" db="UniProtKB">
        <authorList>
            <consortium name="RefSeq"/>
        </authorList>
    </citation>
    <scope>IDENTIFICATION</scope>
    <source>
        <strain evidence="14">OHB3-1</strain>
    </source>
</reference>
<evidence type="ECO:0000256" key="2">
    <source>
        <dbReference type="ARBA" id="ARBA00004569"/>
    </source>
</evidence>
<dbReference type="PANTHER" id="PTHR21622">
    <property type="entry name" value="COILED-COIL-HELIX-COILED-COIL-HELIX DOMAIN CONTAINING 4"/>
    <property type="match status" value="1"/>
</dbReference>
<dbReference type="GO" id="GO:0005758">
    <property type="term" value="C:mitochondrial intermembrane space"/>
    <property type="evidence" value="ECO:0007669"/>
    <property type="project" value="UniProtKB-SubCell"/>
</dbReference>
<keyword evidence="13" id="KW-1185">Reference proteome</keyword>
<dbReference type="Gene3D" id="1.10.287.2900">
    <property type="match status" value="1"/>
</dbReference>
<evidence type="ECO:0000256" key="11">
    <source>
        <dbReference type="ARBA" id="ARBA00067557"/>
    </source>
</evidence>
<dbReference type="GO" id="GO:0015035">
    <property type="term" value="F:protein-disulfide reductase activity"/>
    <property type="evidence" value="ECO:0007669"/>
    <property type="project" value="InterPro"/>
</dbReference>
<dbReference type="RefSeq" id="XP_022141396.1">
    <property type="nucleotide sequence ID" value="XM_022285704.1"/>
</dbReference>
<keyword evidence="9" id="KW-1015">Disulfide bond</keyword>
<dbReference type="GO" id="GO:0005782">
    <property type="term" value="C:peroxisomal matrix"/>
    <property type="evidence" value="ECO:0007669"/>
    <property type="project" value="UniProtKB-SubCell"/>
</dbReference>
<dbReference type="InterPro" id="IPR039289">
    <property type="entry name" value="CHCHD4"/>
</dbReference>
<dbReference type="FunFam" id="1.10.287.2900:FF:000003">
    <property type="entry name" value="mitochondrial intermembrane space import and assembly protein 40"/>
    <property type="match status" value="1"/>
</dbReference>
<dbReference type="KEGG" id="mcha:111011808"/>
<feature type="compositionally biased region" description="Polar residues" evidence="12">
    <location>
        <begin position="16"/>
        <end position="27"/>
    </location>
</feature>
<evidence type="ECO:0000256" key="1">
    <source>
        <dbReference type="ARBA" id="ARBA00004253"/>
    </source>
</evidence>
<evidence type="ECO:0000256" key="7">
    <source>
        <dbReference type="ARBA" id="ARBA00023128"/>
    </source>
</evidence>
<evidence type="ECO:0000256" key="6">
    <source>
        <dbReference type="ARBA" id="ARBA00023010"/>
    </source>
</evidence>
<evidence type="ECO:0000256" key="12">
    <source>
        <dbReference type="SAM" id="MobiDB-lite"/>
    </source>
</evidence>
<evidence type="ECO:0000256" key="8">
    <source>
        <dbReference type="ARBA" id="ARBA00023140"/>
    </source>
</evidence>
<keyword evidence="3" id="KW-0813">Transport</keyword>
<feature type="region of interest" description="Disordered" evidence="12">
    <location>
        <begin position="1"/>
        <end position="39"/>
    </location>
</feature>
<accession>A0A6J1CJ21</accession>
<dbReference type="AlphaFoldDB" id="A0A6J1CJ21"/>
<dbReference type="GeneID" id="111011808"/>
<evidence type="ECO:0000313" key="13">
    <source>
        <dbReference type="Proteomes" id="UP000504603"/>
    </source>
</evidence>
<protein>
    <recommendedName>
        <fullName evidence="11">Mitochondrial intermembrane space import and assembly protein 40 homolog</fullName>
    </recommendedName>
</protein>
<dbReference type="PANTHER" id="PTHR21622:SF0">
    <property type="entry name" value="COILED-COIL-HELIX-COILED-COIL-HELIX DOMAIN CONTAINING 4"/>
    <property type="match status" value="1"/>
</dbReference>
<sequence>MGQAESVAAASPPNDLPQSRNSAATPVSSSSRDPPSMDSLIAEAAAYGNEANESLDAKANRALECPCIADLRKGPCGVQFSDAFLCFFKSTAEEKGSDCVHPFVALQSCIKANPNAFSKDILDEEEKEEKEKEKAEEPAEDYRIIPPSWSREPQIPKSKL</sequence>
<organism evidence="13 14">
    <name type="scientific">Momordica charantia</name>
    <name type="common">Bitter gourd</name>
    <name type="synonym">Balsam pear</name>
    <dbReference type="NCBI Taxonomy" id="3673"/>
    <lineage>
        <taxon>Eukaryota</taxon>
        <taxon>Viridiplantae</taxon>
        <taxon>Streptophyta</taxon>
        <taxon>Embryophyta</taxon>
        <taxon>Tracheophyta</taxon>
        <taxon>Spermatophyta</taxon>
        <taxon>Magnoliopsida</taxon>
        <taxon>eudicotyledons</taxon>
        <taxon>Gunneridae</taxon>
        <taxon>Pentapetalae</taxon>
        <taxon>rosids</taxon>
        <taxon>fabids</taxon>
        <taxon>Cucurbitales</taxon>
        <taxon>Cucurbitaceae</taxon>
        <taxon>Momordiceae</taxon>
        <taxon>Momordica</taxon>
    </lineage>
</organism>
<gene>
    <name evidence="14" type="primary">LOC111011808</name>
</gene>
<feature type="compositionally biased region" description="Low complexity" evidence="12">
    <location>
        <begin position="28"/>
        <end position="39"/>
    </location>
</feature>
<keyword evidence="5" id="KW-0560">Oxidoreductase</keyword>
<evidence type="ECO:0000256" key="3">
    <source>
        <dbReference type="ARBA" id="ARBA00022448"/>
    </source>
</evidence>
<keyword evidence="7" id="KW-0496">Mitochondrion</keyword>
<evidence type="ECO:0000256" key="9">
    <source>
        <dbReference type="ARBA" id="ARBA00023157"/>
    </source>
</evidence>
<dbReference type="GO" id="GO:0045041">
    <property type="term" value="P:protein import into mitochondrial intermembrane space"/>
    <property type="evidence" value="ECO:0007669"/>
    <property type="project" value="InterPro"/>
</dbReference>
<keyword evidence="10" id="KW-0676">Redox-active center</keyword>
<evidence type="ECO:0000313" key="14">
    <source>
        <dbReference type="RefSeq" id="XP_022141396.1"/>
    </source>
</evidence>
<name>A0A6J1CJ21_MOMCH</name>
<dbReference type="OrthoDB" id="7481291at2759"/>
<evidence type="ECO:0000256" key="5">
    <source>
        <dbReference type="ARBA" id="ARBA00023002"/>
    </source>
</evidence>
<comment type="subcellular location">
    <subcellularLocation>
        <location evidence="2">Mitochondrion intermembrane space</location>
    </subcellularLocation>
    <subcellularLocation>
        <location evidence="1">Peroxisome matrix</location>
    </subcellularLocation>
</comment>
<dbReference type="Proteomes" id="UP000504603">
    <property type="component" value="Unplaced"/>
</dbReference>
<keyword evidence="8" id="KW-0576">Peroxisome</keyword>
<feature type="region of interest" description="Disordered" evidence="12">
    <location>
        <begin position="120"/>
        <end position="160"/>
    </location>
</feature>
<feature type="compositionally biased region" description="Basic and acidic residues" evidence="12">
    <location>
        <begin position="129"/>
        <end position="143"/>
    </location>
</feature>
<proteinExistence type="predicted"/>
<keyword evidence="6" id="KW-0811">Translocation</keyword>
<keyword evidence="4" id="KW-0653">Protein transport</keyword>
<evidence type="ECO:0000256" key="10">
    <source>
        <dbReference type="ARBA" id="ARBA00023284"/>
    </source>
</evidence>